<evidence type="ECO:0000313" key="2">
    <source>
        <dbReference type="Proteomes" id="UP001437256"/>
    </source>
</evidence>
<comment type="caution">
    <text evidence="1">The sequence shown here is derived from an EMBL/GenBank/DDBJ whole genome shotgun (WGS) entry which is preliminary data.</text>
</comment>
<protein>
    <submittedName>
        <fullName evidence="1">Uncharacterized protein</fullName>
    </submittedName>
</protein>
<gene>
    <name evidence="1" type="ORF">AAF712_011845</name>
</gene>
<accession>A0ABR2ZIX7</accession>
<evidence type="ECO:0000313" key="1">
    <source>
        <dbReference type="EMBL" id="KAL0061328.1"/>
    </source>
</evidence>
<dbReference type="Proteomes" id="UP001437256">
    <property type="component" value="Unassembled WGS sequence"/>
</dbReference>
<proteinExistence type="predicted"/>
<dbReference type="EMBL" id="JBBXMP010000139">
    <property type="protein sequence ID" value="KAL0061328.1"/>
    <property type="molecule type" value="Genomic_DNA"/>
</dbReference>
<keyword evidence="2" id="KW-1185">Reference proteome</keyword>
<organism evidence="1 2">
    <name type="scientific">Marasmius tenuissimus</name>
    <dbReference type="NCBI Taxonomy" id="585030"/>
    <lineage>
        <taxon>Eukaryota</taxon>
        <taxon>Fungi</taxon>
        <taxon>Dikarya</taxon>
        <taxon>Basidiomycota</taxon>
        <taxon>Agaricomycotina</taxon>
        <taxon>Agaricomycetes</taxon>
        <taxon>Agaricomycetidae</taxon>
        <taxon>Agaricales</taxon>
        <taxon>Marasmiineae</taxon>
        <taxon>Marasmiaceae</taxon>
        <taxon>Marasmius</taxon>
    </lineage>
</organism>
<sequence length="322" mass="37371">MAYRQRFWTLTAAYRDHSLRVMQATNRRVIACSEFLVSNKAKPVLNLIFDTSIEEGVLASDMQKLLPTSEQLLELSEQQFSQRETEMRANLAKRTQRPIEQVIFKCKDCHTILWAPLVYSESHPCSNRRTNTQQVDWKWPQYNPFTSQLRTPFYTVALFEYDSSRTALAKQMLDLCGVADLQALAELNPLFECLNCSKGSIRMFYRWNTAILNHCWQKKHKVHTLSVSSYDDAILRQVRTRDYAVAIMQRILISEVVCKVCPSGSAVATSGEVTLDGHMKFTHPELEEILMEVHWTWNASADYFRRQRYPLSTRTVDDIVIN</sequence>
<reference evidence="1 2" key="1">
    <citation type="submission" date="2024-05" db="EMBL/GenBank/DDBJ databases">
        <title>A draft genome resource for the thread blight pathogen Marasmius tenuissimus strain MS-2.</title>
        <authorList>
            <person name="Yulfo-Soto G.E."/>
            <person name="Baruah I.K."/>
            <person name="Amoako-Attah I."/>
            <person name="Bukari Y."/>
            <person name="Meinhardt L.W."/>
            <person name="Bailey B.A."/>
            <person name="Cohen S.P."/>
        </authorList>
    </citation>
    <scope>NUCLEOTIDE SEQUENCE [LARGE SCALE GENOMIC DNA]</scope>
    <source>
        <strain evidence="1 2">MS-2</strain>
    </source>
</reference>
<name>A0ABR2ZIX7_9AGAR</name>